<keyword evidence="3" id="KW-0175">Coiled coil</keyword>
<comment type="caution">
    <text evidence="4">The sequence shown here is derived from an EMBL/GenBank/DDBJ whole genome shotgun (WGS) entry which is preliminary data.</text>
</comment>
<protein>
    <recommendedName>
        <fullName evidence="6">Type I restriction modification DNA specificity domain-containing protein</fullName>
    </recommendedName>
</protein>
<keyword evidence="5" id="KW-1185">Reference proteome</keyword>
<evidence type="ECO:0000256" key="2">
    <source>
        <dbReference type="ARBA" id="ARBA00023125"/>
    </source>
</evidence>
<dbReference type="SUPFAM" id="SSF116734">
    <property type="entry name" value="DNA methylase specificity domain"/>
    <property type="match status" value="1"/>
</dbReference>
<reference evidence="4 5" key="1">
    <citation type="journal article" date="2017" name="ISME J.">
        <title>Unveiling bifidobacterial biogeography across the mammalian branch of the tree of life.</title>
        <authorList>
            <person name="Milani C."/>
            <person name="Mangifesta M."/>
            <person name="Mancabelli L."/>
            <person name="Lugli G.A."/>
            <person name="James K."/>
            <person name="Duranti S."/>
            <person name="Turroni F."/>
            <person name="Ferrario C."/>
            <person name="Ossiprandi M.C."/>
            <person name="van Sinderen D."/>
            <person name="Ventura M."/>
        </authorList>
    </citation>
    <scope>NUCLEOTIDE SEQUENCE [LARGE SCALE GENOMIC DNA]</scope>
    <source>
        <strain evidence="5">Ham19E</strain>
    </source>
</reference>
<dbReference type="AlphaFoldDB" id="A0A2A2EEL2"/>
<name>A0A2A2EEL2_9BIFI</name>
<dbReference type="REBASE" id="384984">
    <property type="entry name" value="S.Bcr19EORF1099P"/>
</dbReference>
<dbReference type="GO" id="GO:0003677">
    <property type="term" value="F:DNA binding"/>
    <property type="evidence" value="ECO:0007669"/>
    <property type="project" value="UniProtKB-KW"/>
</dbReference>
<dbReference type="Proteomes" id="UP000218399">
    <property type="component" value="Unassembled WGS sequence"/>
</dbReference>
<evidence type="ECO:0000256" key="3">
    <source>
        <dbReference type="SAM" id="Coils"/>
    </source>
</evidence>
<evidence type="ECO:0000313" key="4">
    <source>
        <dbReference type="EMBL" id="PAU67376.1"/>
    </source>
</evidence>
<gene>
    <name evidence="4" type="ORF">B1526_1099</name>
</gene>
<feature type="coiled-coil region" evidence="3">
    <location>
        <begin position="56"/>
        <end position="83"/>
    </location>
</feature>
<keyword evidence="2" id="KW-0238">DNA-binding</keyword>
<evidence type="ECO:0000313" key="5">
    <source>
        <dbReference type="Proteomes" id="UP000218399"/>
    </source>
</evidence>
<evidence type="ECO:0000256" key="1">
    <source>
        <dbReference type="ARBA" id="ARBA00022747"/>
    </source>
</evidence>
<dbReference type="EMBL" id="MVOH01000014">
    <property type="protein sequence ID" value="PAU67376.1"/>
    <property type="molecule type" value="Genomic_DNA"/>
</dbReference>
<accession>A0A2A2EEL2</accession>
<proteinExistence type="predicted"/>
<organism evidence="4 5">
    <name type="scientific">Bifidobacterium criceti</name>
    <dbReference type="NCBI Taxonomy" id="1960969"/>
    <lineage>
        <taxon>Bacteria</taxon>
        <taxon>Bacillati</taxon>
        <taxon>Actinomycetota</taxon>
        <taxon>Actinomycetes</taxon>
        <taxon>Bifidobacteriales</taxon>
        <taxon>Bifidobacteriaceae</taxon>
        <taxon>Bifidobacterium</taxon>
    </lineage>
</organism>
<dbReference type="Gene3D" id="3.90.220.20">
    <property type="entry name" value="DNA methylase specificity domains"/>
    <property type="match status" value="1"/>
</dbReference>
<dbReference type="GO" id="GO:0009307">
    <property type="term" value="P:DNA restriction-modification system"/>
    <property type="evidence" value="ECO:0007669"/>
    <property type="project" value="UniProtKB-KW"/>
</dbReference>
<evidence type="ECO:0008006" key="6">
    <source>
        <dbReference type="Google" id="ProtNLM"/>
    </source>
</evidence>
<keyword evidence="1" id="KW-0680">Restriction system</keyword>
<sequence length="87" mass="9921">MDPTFLAEAVRNQEQLLLAETTQSAHGTYKLDAQVLVQIPIPHVQLPSQQRFAAFVEQVNQMKDATTRTLEQLQMLYDSLAQQYFAI</sequence>
<dbReference type="InterPro" id="IPR044946">
    <property type="entry name" value="Restrct_endonuc_typeI_TRD_sf"/>
</dbReference>